<comment type="caution">
    <text evidence="3">The sequence shown here is derived from an EMBL/GenBank/DDBJ whole genome shotgun (WGS) entry which is preliminary data.</text>
</comment>
<name>A0ABM9VUJ4_9RHOB</name>
<proteinExistence type="predicted"/>
<accession>A0ABM9VUJ4</accession>
<feature type="region of interest" description="Disordered" evidence="1">
    <location>
        <begin position="70"/>
        <end position="125"/>
    </location>
</feature>
<feature type="domain" description="SPOR" evidence="2">
    <location>
        <begin position="342"/>
        <end position="427"/>
    </location>
</feature>
<protein>
    <submittedName>
        <fullName evidence="3">Sporulation related domain-containing protein</fullName>
    </submittedName>
</protein>
<sequence>MGESRYFPAYGARPQRGAEPDAWAQRDMAPGYAHAQDGWPQEPSLTSRGYAPRAPMDHYGSAAQQYRAAPGHFAPPQPVYGNQPDPYAPDPYASDAYPSELYAPDPYAPRHAGQPQFYGHTPVADDFAAPQGAMAQARPQASPAARPVSVAGMAQGFGAVMSLVLMISGGVWAWQMMQRDVSGVPVVRALEGPLRVTPDDPGGAQAAHQGLSVTELAADGPSTLPNEFVLAPAPLDLDRDLNTPARDMTQSANEQERLIDVGFPIEGSPAPEAAAPLGIVRPNRLAVEQSPRPARRGAQAAAQRASTPAPATGAESDLAASIANSVAADLSRSGGVDVDPASIGPGTRLVQLGTYQSAAEARSAWDGLAQRFDPLLDDRGRVIEAAHSGGSVFYRLRAHGFNDERDARRFCAALIDQKMDCIPVLIR</sequence>
<feature type="compositionally biased region" description="Low complexity" evidence="1">
    <location>
        <begin position="290"/>
        <end position="312"/>
    </location>
</feature>
<keyword evidence="4" id="KW-1185">Reference proteome</keyword>
<feature type="region of interest" description="Disordered" evidence="1">
    <location>
        <begin position="287"/>
        <end position="316"/>
    </location>
</feature>
<dbReference type="Pfam" id="PF05036">
    <property type="entry name" value="SPOR"/>
    <property type="match status" value="1"/>
</dbReference>
<evidence type="ECO:0000259" key="2">
    <source>
        <dbReference type="PROSITE" id="PS51724"/>
    </source>
</evidence>
<gene>
    <name evidence="3" type="ORF">Ga0058931_2088</name>
</gene>
<evidence type="ECO:0000313" key="3">
    <source>
        <dbReference type="EMBL" id="CUX81970.1"/>
    </source>
</evidence>
<dbReference type="EMBL" id="FBYC01000004">
    <property type="protein sequence ID" value="CUX81970.1"/>
    <property type="molecule type" value="Genomic_DNA"/>
</dbReference>
<dbReference type="PROSITE" id="PS51724">
    <property type="entry name" value="SPOR"/>
    <property type="match status" value="1"/>
</dbReference>
<dbReference type="InterPro" id="IPR007730">
    <property type="entry name" value="SPOR-like_dom"/>
</dbReference>
<dbReference type="Gene3D" id="3.30.70.1070">
    <property type="entry name" value="Sporulation related repeat"/>
    <property type="match status" value="1"/>
</dbReference>
<dbReference type="Proteomes" id="UP000182045">
    <property type="component" value="Unassembled WGS sequence"/>
</dbReference>
<dbReference type="InterPro" id="IPR036680">
    <property type="entry name" value="SPOR-like_sf"/>
</dbReference>
<evidence type="ECO:0000313" key="4">
    <source>
        <dbReference type="Proteomes" id="UP000182045"/>
    </source>
</evidence>
<evidence type="ECO:0000256" key="1">
    <source>
        <dbReference type="SAM" id="MobiDB-lite"/>
    </source>
</evidence>
<reference evidence="3 4" key="1">
    <citation type="submission" date="2016-01" db="EMBL/GenBank/DDBJ databases">
        <authorList>
            <person name="Varghese N."/>
        </authorList>
    </citation>
    <scope>NUCLEOTIDE SEQUENCE [LARGE SCALE GENOMIC DNA]</scope>
    <source>
        <strain evidence="3 4">HL-91</strain>
    </source>
</reference>
<feature type="region of interest" description="Disordered" evidence="1">
    <location>
        <begin position="1"/>
        <end position="57"/>
    </location>
</feature>
<organism evidence="3 4">
    <name type="scientific">Roseibaca calidilacus</name>
    <dbReference type="NCBI Taxonomy" id="1666912"/>
    <lineage>
        <taxon>Bacteria</taxon>
        <taxon>Pseudomonadati</taxon>
        <taxon>Pseudomonadota</taxon>
        <taxon>Alphaproteobacteria</taxon>
        <taxon>Rhodobacterales</taxon>
        <taxon>Paracoccaceae</taxon>
        <taxon>Roseinatronobacter</taxon>
    </lineage>
</organism>
<feature type="compositionally biased region" description="Low complexity" evidence="1">
    <location>
        <begin position="90"/>
        <end position="99"/>
    </location>
</feature>